<dbReference type="RefSeq" id="XP_046077617.1">
    <property type="nucleotide sequence ID" value="XM_046222402.1"/>
</dbReference>
<comment type="similarity">
    <text evidence="1">Belongs to the peptidase C14B family.</text>
</comment>
<dbReference type="Proteomes" id="UP001201262">
    <property type="component" value="Unassembled WGS sequence"/>
</dbReference>
<dbReference type="GO" id="GO:0004197">
    <property type="term" value="F:cysteine-type endopeptidase activity"/>
    <property type="evidence" value="ECO:0007669"/>
    <property type="project" value="InterPro"/>
</dbReference>
<dbReference type="GO" id="GO:0006508">
    <property type="term" value="P:proteolysis"/>
    <property type="evidence" value="ECO:0007669"/>
    <property type="project" value="InterPro"/>
</dbReference>
<name>A0AAD4Q5V0_9EURO</name>
<protein>
    <submittedName>
        <fullName evidence="3">Peptidase C14, caspase domain-containing protein</fullName>
    </submittedName>
</protein>
<dbReference type="Gene3D" id="3.40.50.12660">
    <property type="match status" value="2"/>
</dbReference>
<reference evidence="3" key="1">
    <citation type="submission" date="2021-12" db="EMBL/GenBank/DDBJ databases">
        <title>Convergent genome expansion in fungi linked to evolution of root-endophyte symbiosis.</title>
        <authorList>
            <consortium name="DOE Joint Genome Institute"/>
            <person name="Ke Y.-H."/>
            <person name="Bonito G."/>
            <person name="Liao H.-L."/>
            <person name="Looney B."/>
            <person name="Rojas-Flechas A."/>
            <person name="Nash J."/>
            <person name="Hameed K."/>
            <person name="Schadt C."/>
            <person name="Martin F."/>
            <person name="Crous P.W."/>
            <person name="Miettinen O."/>
            <person name="Magnuson J.K."/>
            <person name="Labbe J."/>
            <person name="Jacobson D."/>
            <person name="Doktycz M.J."/>
            <person name="Veneault-Fourrey C."/>
            <person name="Kuo A."/>
            <person name="Mondo S."/>
            <person name="Calhoun S."/>
            <person name="Riley R."/>
            <person name="Ohm R."/>
            <person name="LaButti K."/>
            <person name="Andreopoulos B."/>
            <person name="Pangilinan J."/>
            <person name="Nolan M."/>
            <person name="Tritt A."/>
            <person name="Clum A."/>
            <person name="Lipzen A."/>
            <person name="Daum C."/>
            <person name="Barry K."/>
            <person name="Grigoriev I.V."/>
            <person name="Vilgalys R."/>
        </authorList>
    </citation>
    <scope>NUCLEOTIDE SEQUENCE</scope>
    <source>
        <strain evidence="3">PMI_201</strain>
    </source>
</reference>
<dbReference type="PANTHER" id="PTHR48104:SF30">
    <property type="entry name" value="METACASPASE-1"/>
    <property type="match status" value="1"/>
</dbReference>
<dbReference type="GO" id="GO:0005737">
    <property type="term" value="C:cytoplasm"/>
    <property type="evidence" value="ECO:0007669"/>
    <property type="project" value="TreeGrafter"/>
</dbReference>
<dbReference type="InterPro" id="IPR050452">
    <property type="entry name" value="Metacaspase"/>
</dbReference>
<sequence length="317" mass="34875">MPRKKAVIIGINYFGTDNQLKGCINDAFNVREYLIQERGFSPHPNDMVMLTDEPKNLGTPFYPTGANLMAAFGWLVSCNNAGDSLWLSYSGHGSQVRDPDGDRESGLDDTICPVDFKQNGQISSDTLHKALVSLVSPYCRLTILFDCCHSGSAVELPYVFRPEADGQVNMVNNVKQGMNLLMATSDLLRGGFSVDKMNDAKVLLGGAKSFFHNLHHPQTADESGLADENFVEDWRNEGKDVWMFSGCADSQTSADTSMAGAATGAMSWAFINTMKNNPRQSYIQVLQSTRTQLVQKYSQIPQLSVGGKYDLNQPVSF</sequence>
<dbReference type="Pfam" id="PF00656">
    <property type="entry name" value="Peptidase_C14"/>
    <property type="match status" value="1"/>
</dbReference>
<dbReference type="AlphaFoldDB" id="A0AAD4Q5V0"/>
<feature type="domain" description="Peptidase C14 caspase" evidence="2">
    <location>
        <begin position="3"/>
        <end position="304"/>
    </location>
</feature>
<comment type="caution">
    <text evidence="3">The sequence shown here is derived from an EMBL/GenBank/DDBJ whole genome shotgun (WGS) entry which is preliminary data.</text>
</comment>
<dbReference type="PANTHER" id="PTHR48104">
    <property type="entry name" value="METACASPASE-4"/>
    <property type="match status" value="1"/>
</dbReference>
<evidence type="ECO:0000256" key="1">
    <source>
        <dbReference type="ARBA" id="ARBA00009005"/>
    </source>
</evidence>
<accession>A0AAD4Q5V0</accession>
<dbReference type="EMBL" id="JAJTJA010000001">
    <property type="protein sequence ID" value="KAH8704996.1"/>
    <property type="molecule type" value="Genomic_DNA"/>
</dbReference>
<evidence type="ECO:0000313" key="4">
    <source>
        <dbReference type="Proteomes" id="UP001201262"/>
    </source>
</evidence>
<proteinExistence type="inferred from homology"/>
<gene>
    <name evidence="3" type="ORF">BGW36DRAFT_5379</name>
</gene>
<keyword evidence="4" id="KW-1185">Reference proteome</keyword>
<evidence type="ECO:0000259" key="2">
    <source>
        <dbReference type="Pfam" id="PF00656"/>
    </source>
</evidence>
<organism evidence="3 4">
    <name type="scientific">Talaromyces proteolyticus</name>
    <dbReference type="NCBI Taxonomy" id="1131652"/>
    <lineage>
        <taxon>Eukaryota</taxon>
        <taxon>Fungi</taxon>
        <taxon>Dikarya</taxon>
        <taxon>Ascomycota</taxon>
        <taxon>Pezizomycotina</taxon>
        <taxon>Eurotiomycetes</taxon>
        <taxon>Eurotiomycetidae</taxon>
        <taxon>Eurotiales</taxon>
        <taxon>Trichocomaceae</taxon>
        <taxon>Talaromyces</taxon>
        <taxon>Talaromyces sect. Bacilispori</taxon>
    </lineage>
</organism>
<dbReference type="InterPro" id="IPR011600">
    <property type="entry name" value="Pept_C14_caspase"/>
</dbReference>
<evidence type="ECO:0000313" key="3">
    <source>
        <dbReference type="EMBL" id="KAH8704996.1"/>
    </source>
</evidence>
<dbReference type="GeneID" id="70252689"/>